<proteinExistence type="predicted"/>
<dbReference type="RefSeq" id="WP_122979639.1">
    <property type="nucleotide sequence ID" value="NZ_BOMX01000153.1"/>
</dbReference>
<sequence length="282" mass="30974">MASTFAPAPLKAARLYVLDAFGIGEPTAVGIVGDISHRKNGSSYHLGAPQLRDDSYSIVESSRDRHGLSDAASALDIGKFTLVRGGKTHTLRTFSVWLVRQCEAGTDDTRDIREVIYSPDGKTVKRWDRLGRRSTGDSSHLEHTHISYFRDSENHDKTALFRRYIREIEGDVMTPAQEAKLDKALALLGQMPKAVWDHEEQDPVDPKLMRRTGGDMRMLDKRARDRHAALLAAITGVDVDEQAVAASVLAGLTPERIAAAIPGDLAQAVVDELHARTARSAE</sequence>
<accession>A0A561WAR6</accession>
<protein>
    <submittedName>
        <fullName evidence="1">Uncharacterized protein</fullName>
    </submittedName>
</protein>
<organism evidence="1 2">
    <name type="scientific">Actinoplanes teichomyceticus</name>
    <dbReference type="NCBI Taxonomy" id="1867"/>
    <lineage>
        <taxon>Bacteria</taxon>
        <taxon>Bacillati</taxon>
        <taxon>Actinomycetota</taxon>
        <taxon>Actinomycetes</taxon>
        <taxon>Micromonosporales</taxon>
        <taxon>Micromonosporaceae</taxon>
        <taxon>Actinoplanes</taxon>
    </lineage>
</organism>
<keyword evidence="2" id="KW-1185">Reference proteome</keyword>
<dbReference type="EMBL" id="VIWY01000003">
    <property type="protein sequence ID" value="TWG20954.1"/>
    <property type="molecule type" value="Genomic_DNA"/>
</dbReference>
<evidence type="ECO:0000313" key="1">
    <source>
        <dbReference type="EMBL" id="TWG20954.1"/>
    </source>
</evidence>
<dbReference type="Proteomes" id="UP000320239">
    <property type="component" value="Unassembled WGS sequence"/>
</dbReference>
<dbReference type="AlphaFoldDB" id="A0A561WAR6"/>
<comment type="caution">
    <text evidence="1">The sequence shown here is derived from an EMBL/GenBank/DDBJ whole genome shotgun (WGS) entry which is preliminary data.</text>
</comment>
<gene>
    <name evidence="1" type="ORF">FHX34_103483</name>
</gene>
<evidence type="ECO:0000313" key="2">
    <source>
        <dbReference type="Proteomes" id="UP000320239"/>
    </source>
</evidence>
<dbReference type="OrthoDB" id="3400966at2"/>
<reference evidence="1 2" key="1">
    <citation type="submission" date="2019-06" db="EMBL/GenBank/DDBJ databases">
        <title>Sequencing the genomes of 1000 actinobacteria strains.</title>
        <authorList>
            <person name="Klenk H.-P."/>
        </authorList>
    </citation>
    <scope>NUCLEOTIDE SEQUENCE [LARGE SCALE GENOMIC DNA]</scope>
    <source>
        <strain evidence="1 2">DSM 43866</strain>
    </source>
</reference>
<name>A0A561WAR6_ACTTI</name>